<dbReference type="RefSeq" id="WP_064208078.1">
    <property type="nucleotide sequence ID" value="NZ_LVKC01000022.1"/>
</dbReference>
<name>A0A179C1G4_9LACO</name>
<dbReference type="Proteomes" id="UP000078520">
    <property type="component" value="Unassembled WGS sequence"/>
</dbReference>
<sequence length="159" mass="18381">MEYLIFPILFMLHDFEEIIWGHPWLKRNVSSLQVPNFIKRMLVAVANLSSKQFTLIVMEEFIGCILISLCAFWGRGKWLFLGIMIGYVLHCIMHVVQCMYIKRYIPLVISAVITGIIVGILIFKLFRGVAFVKMIIDGLIGTVLIIVNILFAFWCSKFF</sequence>
<dbReference type="InterPro" id="IPR025671">
    <property type="entry name" value="HXXEE"/>
</dbReference>
<dbReference type="Pfam" id="PF13787">
    <property type="entry name" value="HXXEE"/>
    <property type="match status" value="1"/>
</dbReference>
<evidence type="ECO:0000313" key="2">
    <source>
        <dbReference type="Proteomes" id="UP000078520"/>
    </source>
</evidence>
<proteinExistence type="predicted"/>
<dbReference type="EMBL" id="LVKI01000001">
    <property type="protein sequence ID" value="OAQ09111.1"/>
    <property type="molecule type" value="Genomic_DNA"/>
</dbReference>
<evidence type="ECO:0000313" key="1">
    <source>
        <dbReference type="EMBL" id="OAQ09111.1"/>
    </source>
</evidence>
<protein>
    <submittedName>
        <fullName evidence="1">Uncharacterized protein</fullName>
    </submittedName>
</protein>
<organism evidence="1 2">
    <name type="scientific">Ligilactobacillus aviarius</name>
    <dbReference type="NCBI Taxonomy" id="1606"/>
    <lineage>
        <taxon>Bacteria</taxon>
        <taxon>Bacillati</taxon>
        <taxon>Bacillota</taxon>
        <taxon>Bacilli</taxon>
        <taxon>Lactobacillales</taxon>
        <taxon>Lactobacillaceae</taxon>
        <taxon>Ligilactobacillus</taxon>
    </lineage>
</organism>
<reference evidence="2" key="1">
    <citation type="submission" date="2016-03" db="EMBL/GenBank/DDBJ databases">
        <authorList>
            <person name="Johnson T.J."/>
            <person name="Youmans B."/>
            <person name="Case K."/>
            <person name="Noll S."/>
        </authorList>
    </citation>
    <scope>NUCLEOTIDE SEQUENCE [LARGE SCALE GENOMIC DNA]</scope>
    <source>
        <strain evidence="2">UMNLAv8</strain>
    </source>
</reference>
<gene>
    <name evidence="1" type="ORF">A3O14_01505</name>
</gene>
<dbReference type="AlphaFoldDB" id="A0A179C1G4"/>
<comment type="caution">
    <text evidence="1">The sequence shown here is derived from an EMBL/GenBank/DDBJ whole genome shotgun (WGS) entry which is preliminary data.</text>
</comment>
<dbReference type="OrthoDB" id="5195477at2"/>
<accession>A0A179C1G4</accession>